<sequence>MTRFQKFASAALVSVIVLIFVGAIVRVSGAGMGCPDWPRCWGRLIPPTSVEQVDITKLNFEKFRKAAARYDRDPETVTPEHILENFNAVHTWTEFVNRLSSFPVGFFSMATLVTALIRQRRRPWVRSASVVSVLLVGVNAWMGSQVVSSDLKPVVLTVHMALAMLLLMPLTFAAWRGCESPWLIAGDDTFRRKMRWIVGLLLALIFVEGVLGTQIRETNTHLARTHEGMGRAEWIGILEHTWTYLIHRSFSWVILGAAVGSWWLSKKVGKPGRTATGVLAVVIAQMVLGLIMARVEIHPVVQVLHLGLSGILLTLATLWFCGTFKPAPEAVRGA</sequence>
<feature type="transmembrane region" description="Helical" evidence="12">
    <location>
        <begin position="276"/>
        <end position="297"/>
    </location>
</feature>
<dbReference type="RefSeq" id="WP_169457005.1">
    <property type="nucleotide sequence ID" value="NZ_CP051774.1"/>
</dbReference>
<name>A0A858RQ48_9BACT</name>
<dbReference type="GO" id="GO:0046872">
    <property type="term" value="F:metal ion binding"/>
    <property type="evidence" value="ECO:0007669"/>
    <property type="project" value="UniProtKB-KW"/>
</dbReference>
<evidence type="ECO:0000256" key="7">
    <source>
        <dbReference type="ARBA" id="ARBA00023004"/>
    </source>
</evidence>
<evidence type="ECO:0000256" key="8">
    <source>
        <dbReference type="ARBA" id="ARBA00023133"/>
    </source>
</evidence>
<evidence type="ECO:0000256" key="10">
    <source>
        <dbReference type="ARBA" id="ARBA00023157"/>
    </source>
</evidence>
<dbReference type="PANTHER" id="PTHR35457">
    <property type="entry name" value="HEME A SYNTHASE"/>
    <property type="match status" value="1"/>
</dbReference>
<evidence type="ECO:0000256" key="12">
    <source>
        <dbReference type="SAM" id="Phobius"/>
    </source>
</evidence>
<protein>
    <recommendedName>
        <fullName evidence="15">Heme A synthase</fullName>
    </recommendedName>
</protein>
<evidence type="ECO:0000313" key="13">
    <source>
        <dbReference type="EMBL" id="QJE98518.1"/>
    </source>
</evidence>
<dbReference type="KEGG" id="luo:HHL09_22930"/>
<proteinExistence type="predicted"/>
<keyword evidence="6" id="KW-0560">Oxidoreductase</keyword>
<dbReference type="GO" id="GO:0006784">
    <property type="term" value="P:heme A biosynthetic process"/>
    <property type="evidence" value="ECO:0007669"/>
    <property type="project" value="InterPro"/>
</dbReference>
<evidence type="ECO:0000256" key="4">
    <source>
        <dbReference type="ARBA" id="ARBA00022723"/>
    </source>
</evidence>
<gene>
    <name evidence="13" type="ORF">HHL09_22930</name>
</gene>
<evidence type="ECO:0000256" key="11">
    <source>
        <dbReference type="ARBA" id="ARBA00023444"/>
    </source>
</evidence>
<dbReference type="InterPro" id="IPR003780">
    <property type="entry name" value="COX15/CtaA_fam"/>
</dbReference>
<dbReference type="AlphaFoldDB" id="A0A858RQ48"/>
<keyword evidence="7" id="KW-0408">Iron</keyword>
<comment type="pathway">
    <text evidence="11">Porphyrin-containing compound metabolism.</text>
</comment>
<keyword evidence="4" id="KW-0479">Metal-binding</keyword>
<dbReference type="Pfam" id="PF02628">
    <property type="entry name" value="COX15-CtaA"/>
    <property type="match status" value="1"/>
</dbReference>
<dbReference type="GO" id="GO:0016491">
    <property type="term" value="F:oxidoreductase activity"/>
    <property type="evidence" value="ECO:0007669"/>
    <property type="project" value="UniProtKB-KW"/>
</dbReference>
<dbReference type="Proteomes" id="UP000501812">
    <property type="component" value="Chromosome"/>
</dbReference>
<evidence type="ECO:0000256" key="2">
    <source>
        <dbReference type="ARBA" id="ARBA00022475"/>
    </source>
</evidence>
<keyword evidence="8" id="KW-0350">Heme biosynthesis</keyword>
<feature type="transmembrane region" description="Helical" evidence="12">
    <location>
        <begin position="99"/>
        <end position="117"/>
    </location>
</feature>
<evidence type="ECO:0000256" key="9">
    <source>
        <dbReference type="ARBA" id="ARBA00023136"/>
    </source>
</evidence>
<feature type="transmembrane region" description="Helical" evidence="12">
    <location>
        <begin position="196"/>
        <end position="215"/>
    </location>
</feature>
<dbReference type="PANTHER" id="PTHR35457:SF1">
    <property type="entry name" value="HEME A SYNTHASE"/>
    <property type="match status" value="1"/>
</dbReference>
<evidence type="ECO:0000256" key="5">
    <source>
        <dbReference type="ARBA" id="ARBA00022989"/>
    </source>
</evidence>
<feature type="transmembrane region" description="Helical" evidence="12">
    <location>
        <begin position="154"/>
        <end position="175"/>
    </location>
</feature>
<dbReference type="InterPro" id="IPR050450">
    <property type="entry name" value="COX15/CtaA_HemeA_synthase"/>
</dbReference>
<evidence type="ECO:0000256" key="3">
    <source>
        <dbReference type="ARBA" id="ARBA00022692"/>
    </source>
</evidence>
<keyword evidence="5 12" id="KW-1133">Transmembrane helix</keyword>
<reference evidence="13 14" key="1">
    <citation type="submission" date="2020-04" db="EMBL/GenBank/DDBJ databases">
        <title>Luteolibacter sp. G-1-1-1 isolated from soil.</title>
        <authorList>
            <person name="Dahal R.H."/>
        </authorList>
    </citation>
    <scope>NUCLEOTIDE SEQUENCE [LARGE SCALE GENOMIC DNA]</scope>
    <source>
        <strain evidence="13 14">G-1-1-1</strain>
    </source>
</reference>
<feature type="transmembrane region" description="Helical" evidence="12">
    <location>
        <begin position="245"/>
        <end position="264"/>
    </location>
</feature>
<feature type="transmembrane region" description="Helical" evidence="12">
    <location>
        <begin position="303"/>
        <end position="322"/>
    </location>
</feature>
<accession>A0A858RQ48</accession>
<keyword evidence="2" id="KW-1003">Cell membrane</keyword>
<dbReference type="EMBL" id="CP051774">
    <property type="protein sequence ID" value="QJE98518.1"/>
    <property type="molecule type" value="Genomic_DNA"/>
</dbReference>
<comment type="subcellular location">
    <subcellularLocation>
        <location evidence="1">Membrane</location>
        <topology evidence="1">Multi-pass membrane protein</topology>
    </subcellularLocation>
</comment>
<dbReference type="GO" id="GO:0016020">
    <property type="term" value="C:membrane"/>
    <property type="evidence" value="ECO:0007669"/>
    <property type="project" value="UniProtKB-SubCell"/>
</dbReference>
<evidence type="ECO:0008006" key="15">
    <source>
        <dbReference type="Google" id="ProtNLM"/>
    </source>
</evidence>
<keyword evidence="10" id="KW-1015">Disulfide bond</keyword>
<keyword evidence="14" id="KW-1185">Reference proteome</keyword>
<organism evidence="13 14">
    <name type="scientific">Luteolibacter luteus</name>
    <dbReference type="NCBI Taxonomy" id="2728835"/>
    <lineage>
        <taxon>Bacteria</taxon>
        <taxon>Pseudomonadati</taxon>
        <taxon>Verrucomicrobiota</taxon>
        <taxon>Verrucomicrobiia</taxon>
        <taxon>Verrucomicrobiales</taxon>
        <taxon>Verrucomicrobiaceae</taxon>
        <taxon>Luteolibacter</taxon>
    </lineage>
</organism>
<feature type="transmembrane region" description="Helical" evidence="12">
    <location>
        <begin position="124"/>
        <end position="142"/>
    </location>
</feature>
<keyword evidence="3 12" id="KW-0812">Transmembrane</keyword>
<keyword evidence="9 12" id="KW-0472">Membrane</keyword>
<evidence type="ECO:0000256" key="1">
    <source>
        <dbReference type="ARBA" id="ARBA00004141"/>
    </source>
</evidence>
<evidence type="ECO:0000256" key="6">
    <source>
        <dbReference type="ARBA" id="ARBA00023002"/>
    </source>
</evidence>
<evidence type="ECO:0000313" key="14">
    <source>
        <dbReference type="Proteomes" id="UP000501812"/>
    </source>
</evidence>